<accession>A0A4R1NL97</accession>
<evidence type="ECO:0000313" key="2">
    <source>
        <dbReference type="EMBL" id="TCL09126.1"/>
    </source>
</evidence>
<comment type="caution">
    <text evidence="2">The sequence shown here is derived from an EMBL/GenBank/DDBJ whole genome shotgun (WGS) entry which is preliminary data.</text>
</comment>
<gene>
    <name evidence="2" type="ORF">BXY66_1169</name>
</gene>
<keyword evidence="3" id="KW-1185">Reference proteome</keyword>
<feature type="chain" id="PRO_5020571857" evidence="1">
    <location>
        <begin position="21"/>
        <end position="176"/>
    </location>
</feature>
<evidence type="ECO:0000256" key="1">
    <source>
        <dbReference type="SAM" id="SignalP"/>
    </source>
</evidence>
<name>A0A4R1NL97_9RHOB</name>
<dbReference type="Pfam" id="PF14559">
    <property type="entry name" value="TPR_19"/>
    <property type="match status" value="1"/>
</dbReference>
<evidence type="ECO:0000313" key="3">
    <source>
        <dbReference type="Proteomes" id="UP000295673"/>
    </source>
</evidence>
<sequence length="176" mass="19157">MLKVFLSGALALTLAAPAFAAGDATPTAPKPVKECKNGKVWSEKKNRCTKPENASLTDDQLYDNVRALAHNERFNDAQSVLSAMSDQSEDRVLTYWGFTHRKLGDIALGMTFYEQAITQNPNNILARSYLGQAHVEAGNLAAARAELHEIRQRGGADTWAETSLAAALQSGVTFNY</sequence>
<protein>
    <submittedName>
        <fullName evidence="2">Tetratricopeptide repeat protein</fullName>
    </submittedName>
</protein>
<dbReference type="EMBL" id="SMGR01000001">
    <property type="protein sequence ID" value="TCL09126.1"/>
    <property type="molecule type" value="Genomic_DNA"/>
</dbReference>
<dbReference type="RefSeq" id="WP_132859190.1">
    <property type="nucleotide sequence ID" value="NZ_SMGR01000001.1"/>
</dbReference>
<dbReference type="OrthoDB" id="8592798at2"/>
<dbReference type="SUPFAM" id="SSF48452">
    <property type="entry name" value="TPR-like"/>
    <property type="match status" value="1"/>
</dbReference>
<dbReference type="AlphaFoldDB" id="A0A4R1NL97"/>
<keyword evidence="1" id="KW-0732">Signal</keyword>
<dbReference type="Proteomes" id="UP000295673">
    <property type="component" value="Unassembled WGS sequence"/>
</dbReference>
<organism evidence="2 3">
    <name type="scientific">Shimia isoporae</name>
    <dbReference type="NCBI Taxonomy" id="647720"/>
    <lineage>
        <taxon>Bacteria</taxon>
        <taxon>Pseudomonadati</taxon>
        <taxon>Pseudomonadota</taxon>
        <taxon>Alphaproteobacteria</taxon>
        <taxon>Rhodobacterales</taxon>
        <taxon>Roseobacteraceae</taxon>
    </lineage>
</organism>
<reference evidence="2 3" key="1">
    <citation type="submission" date="2019-03" db="EMBL/GenBank/DDBJ databases">
        <title>Genomic Encyclopedia of Archaeal and Bacterial Type Strains, Phase II (KMG-II): from individual species to whole genera.</title>
        <authorList>
            <person name="Goeker M."/>
        </authorList>
    </citation>
    <scope>NUCLEOTIDE SEQUENCE [LARGE SCALE GENOMIC DNA]</scope>
    <source>
        <strain evidence="2 3">DSM 26433</strain>
    </source>
</reference>
<proteinExistence type="predicted"/>
<dbReference type="InterPro" id="IPR011990">
    <property type="entry name" value="TPR-like_helical_dom_sf"/>
</dbReference>
<feature type="signal peptide" evidence="1">
    <location>
        <begin position="1"/>
        <end position="20"/>
    </location>
</feature>
<dbReference type="Gene3D" id="1.25.40.10">
    <property type="entry name" value="Tetratricopeptide repeat domain"/>
    <property type="match status" value="1"/>
</dbReference>